<keyword evidence="1" id="KW-0812">Transmembrane</keyword>
<keyword evidence="3" id="KW-1185">Reference proteome</keyword>
<evidence type="ECO:0000313" key="2">
    <source>
        <dbReference type="EMBL" id="MBE9608386.1"/>
    </source>
</evidence>
<protein>
    <submittedName>
        <fullName evidence="2">Uncharacterized protein</fullName>
    </submittedName>
</protein>
<dbReference type="EMBL" id="JADFUA010000001">
    <property type="protein sequence ID" value="MBE9608386.1"/>
    <property type="molecule type" value="Genomic_DNA"/>
</dbReference>
<keyword evidence="1" id="KW-1133">Transmembrane helix</keyword>
<feature type="transmembrane region" description="Helical" evidence="1">
    <location>
        <begin position="60"/>
        <end position="84"/>
    </location>
</feature>
<feature type="transmembrane region" description="Helical" evidence="1">
    <location>
        <begin position="28"/>
        <end position="48"/>
    </location>
</feature>
<organism evidence="2 3">
    <name type="scientific">Chitinilyticum piscinae</name>
    <dbReference type="NCBI Taxonomy" id="2866724"/>
    <lineage>
        <taxon>Bacteria</taxon>
        <taxon>Pseudomonadati</taxon>
        <taxon>Pseudomonadota</taxon>
        <taxon>Betaproteobacteria</taxon>
        <taxon>Neisseriales</taxon>
        <taxon>Chitinibacteraceae</taxon>
        <taxon>Chitinilyticum</taxon>
    </lineage>
</organism>
<evidence type="ECO:0000256" key="1">
    <source>
        <dbReference type="SAM" id="Phobius"/>
    </source>
</evidence>
<sequence>MKLIPPDIPAATTPAPPLPAMPPLLKKLFLAGTALTVFLFAMVFAPSSRGYGGPGGWGEGILYLIGAALSAGIVIWSFICWLVYRSLHTQERGKRIGITLLFFLLPPILLAGSIGWDWVKGYPGRTETKADAPTSATLAGVVFPAGSKLEYEQDGQFGRVLVGATARKPLAFGTLQVTGIRLTDPPDERHLRLSLPAPQTIDGWNCSEQQHVDVSNNNGVITLDYCSLSGQTIADSIWPPGTLVESSADGWSVYASTLIDPSSAETCAHPSIVAGVPYVQVQATYDKTRQKLSIDYGTPCTGKPAQ</sequence>
<comment type="caution">
    <text evidence="2">The sequence shown here is derived from an EMBL/GenBank/DDBJ whole genome shotgun (WGS) entry which is preliminary data.</text>
</comment>
<dbReference type="AlphaFoldDB" id="A0A8J7FLC6"/>
<accession>A0A8J7FLC6</accession>
<name>A0A8J7FLC6_9NEIS</name>
<dbReference type="RefSeq" id="WP_228098044.1">
    <property type="nucleotide sequence ID" value="NZ_JADFUA010000001.1"/>
</dbReference>
<gene>
    <name evidence="2" type="ORF">INR99_03400</name>
</gene>
<proteinExistence type="predicted"/>
<dbReference type="Proteomes" id="UP000604481">
    <property type="component" value="Unassembled WGS sequence"/>
</dbReference>
<evidence type="ECO:0000313" key="3">
    <source>
        <dbReference type="Proteomes" id="UP000604481"/>
    </source>
</evidence>
<reference evidence="2 3" key="1">
    <citation type="submission" date="2020-10" db="EMBL/GenBank/DDBJ databases">
        <title>The genome sequence of Chitinilyticum litopenaei 4Y14.</title>
        <authorList>
            <person name="Liu Y."/>
        </authorList>
    </citation>
    <scope>NUCLEOTIDE SEQUENCE [LARGE SCALE GENOMIC DNA]</scope>
    <source>
        <strain evidence="2 3">4Y14</strain>
    </source>
</reference>
<keyword evidence="1" id="KW-0472">Membrane</keyword>
<feature type="transmembrane region" description="Helical" evidence="1">
    <location>
        <begin position="96"/>
        <end position="119"/>
    </location>
</feature>